<name>A0ABV0KK43_9CYAN</name>
<dbReference type="RefSeq" id="WP_190446573.1">
    <property type="nucleotide sequence ID" value="NZ_JAMPLM010000011.1"/>
</dbReference>
<gene>
    <name evidence="1" type="ORF">NDI38_14305</name>
</gene>
<accession>A0ABV0KK43</accession>
<protein>
    <recommendedName>
        <fullName evidence="3">VRR-NUC domain-containing protein</fullName>
    </recommendedName>
</protein>
<evidence type="ECO:0000313" key="1">
    <source>
        <dbReference type="EMBL" id="MEP1059613.1"/>
    </source>
</evidence>
<keyword evidence="2" id="KW-1185">Reference proteome</keyword>
<evidence type="ECO:0000313" key="2">
    <source>
        <dbReference type="Proteomes" id="UP001476950"/>
    </source>
</evidence>
<comment type="caution">
    <text evidence="1">The sequence shown here is derived from an EMBL/GenBank/DDBJ whole genome shotgun (WGS) entry which is preliminary data.</text>
</comment>
<dbReference type="Proteomes" id="UP001476950">
    <property type="component" value="Unassembled WGS sequence"/>
</dbReference>
<organism evidence="1 2">
    <name type="scientific">Stenomitos frigidus AS-A4</name>
    <dbReference type="NCBI Taxonomy" id="2933935"/>
    <lineage>
        <taxon>Bacteria</taxon>
        <taxon>Bacillati</taxon>
        <taxon>Cyanobacteriota</taxon>
        <taxon>Cyanophyceae</taxon>
        <taxon>Leptolyngbyales</taxon>
        <taxon>Leptolyngbyaceae</taxon>
        <taxon>Stenomitos</taxon>
    </lineage>
</organism>
<sequence>MTIRIDVERRTLQLTTHLAAIATMTSARPNLQRQFLKEAAPHLTAYTPLAPEVIHPNTLKWMITRASEQVVYRPLEELHHFYFTYTNGYWLLPGYPRLLYNRPQKKALCASTSAIGAIGEGVSALLAQRLYQGTRRLARPLHDFPDLVTTDTKTTFMVEAKATTGSVSQIKQVIEDELFRMAQHVGACTPLDIRPVVGLLIGTALLEETRYHSVITEVRL</sequence>
<dbReference type="EMBL" id="JAMPLM010000011">
    <property type="protein sequence ID" value="MEP1059613.1"/>
    <property type="molecule type" value="Genomic_DNA"/>
</dbReference>
<reference evidence="1 2" key="1">
    <citation type="submission" date="2022-04" db="EMBL/GenBank/DDBJ databases">
        <title>Positive selection, recombination, and allopatry shape intraspecific diversity of widespread and dominant cyanobacteria.</title>
        <authorList>
            <person name="Wei J."/>
            <person name="Shu W."/>
            <person name="Hu C."/>
        </authorList>
    </citation>
    <scope>NUCLEOTIDE SEQUENCE [LARGE SCALE GENOMIC DNA]</scope>
    <source>
        <strain evidence="1 2">AS-A4</strain>
    </source>
</reference>
<proteinExistence type="predicted"/>
<evidence type="ECO:0008006" key="3">
    <source>
        <dbReference type="Google" id="ProtNLM"/>
    </source>
</evidence>